<feature type="domain" description="SH3b" evidence="3">
    <location>
        <begin position="112"/>
        <end position="166"/>
    </location>
</feature>
<gene>
    <name evidence="4" type="ORF">OHU27_23130</name>
</gene>
<sequence length="175" mass="17851">MALRSRFALSIAVGLLATGAAATPAMADDEWGSGSSSESNSSESQGDWGGTQGEGGGGGGQGGDGGGDWGGGGQGGEENASQGASQGDWGGGGQGGSQQFTRGRVTAGTLLLRSAPDRGSEVIRVVHRGDHVRIYCKTRGESVQGNRNWYLLADGTWAWGSARYIETVGRSPRWC</sequence>
<organism evidence="4 5">
    <name type="scientific">Streptomyces nigra</name>
    <dbReference type="NCBI Taxonomy" id="1827580"/>
    <lineage>
        <taxon>Bacteria</taxon>
        <taxon>Bacillati</taxon>
        <taxon>Actinomycetota</taxon>
        <taxon>Actinomycetes</taxon>
        <taxon>Kitasatosporales</taxon>
        <taxon>Streptomycetaceae</taxon>
        <taxon>Streptomyces</taxon>
    </lineage>
</organism>
<evidence type="ECO:0000313" key="4">
    <source>
        <dbReference type="EMBL" id="WTO85158.1"/>
    </source>
</evidence>
<name>A0ABZ1IZ56_9ACTN</name>
<dbReference type="EMBL" id="CP108125">
    <property type="protein sequence ID" value="WTO85158.1"/>
    <property type="molecule type" value="Genomic_DNA"/>
</dbReference>
<proteinExistence type="predicted"/>
<feature type="compositionally biased region" description="Low complexity" evidence="1">
    <location>
        <begin position="77"/>
        <end position="87"/>
    </location>
</feature>
<keyword evidence="2" id="KW-0732">Signal</keyword>
<evidence type="ECO:0000256" key="1">
    <source>
        <dbReference type="SAM" id="MobiDB-lite"/>
    </source>
</evidence>
<dbReference type="Proteomes" id="UP001622690">
    <property type="component" value="Chromosome"/>
</dbReference>
<feature type="chain" id="PRO_5046802670" evidence="2">
    <location>
        <begin position="28"/>
        <end position="175"/>
    </location>
</feature>
<feature type="signal peptide" evidence="2">
    <location>
        <begin position="1"/>
        <end position="27"/>
    </location>
</feature>
<protein>
    <submittedName>
        <fullName evidence="4">SH3 domain-containing protein</fullName>
    </submittedName>
</protein>
<keyword evidence="5" id="KW-1185">Reference proteome</keyword>
<feature type="region of interest" description="Disordered" evidence="1">
    <location>
        <begin position="26"/>
        <end position="100"/>
    </location>
</feature>
<evidence type="ECO:0000256" key="2">
    <source>
        <dbReference type="SAM" id="SignalP"/>
    </source>
</evidence>
<dbReference type="InterPro" id="IPR003646">
    <property type="entry name" value="SH3-like_bac-type"/>
</dbReference>
<feature type="compositionally biased region" description="Gly residues" evidence="1">
    <location>
        <begin position="47"/>
        <end position="76"/>
    </location>
</feature>
<dbReference type="Pfam" id="PF08239">
    <property type="entry name" value="SH3_3"/>
    <property type="match status" value="1"/>
</dbReference>
<dbReference type="RefSeq" id="WP_364916937.1">
    <property type="nucleotide sequence ID" value="NZ_CP108125.1"/>
</dbReference>
<reference evidence="4 5" key="1">
    <citation type="submission" date="2022-10" db="EMBL/GenBank/DDBJ databases">
        <title>The complete genomes of actinobacterial strains from the NBC collection.</title>
        <authorList>
            <person name="Joergensen T.S."/>
            <person name="Alvarez Arevalo M."/>
            <person name="Sterndorff E.B."/>
            <person name="Faurdal D."/>
            <person name="Vuksanovic O."/>
            <person name="Mourched A.-S."/>
            <person name="Charusanti P."/>
            <person name="Shaw S."/>
            <person name="Blin K."/>
            <person name="Weber T."/>
        </authorList>
    </citation>
    <scope>NUCLEOTIDE SEQUENCE [LARGE SCALE GENOMIC DNA]</scope>
    <source>
        <strain evidence="4 5">NBC_00206</strain>
    </source>
</reference>
<dbReference type="Gene3D" id="2.30.30.40">
    <property type="entry name" value="SH3 Domains"/>
    <property type="match status" value="1"/>
</dbReference>
<accession>A0ABZ1IZ56</accession>
<evidence type="ECO:0000259" key="3">
    <source>
        <dbReference type="Pfam" id="PF08239"/>
    </source>
</evidence>
<evidence type="ECO:0000313" key="5">
    <source>
        <dbReference type="Proteomes" id="UP001622690"/>
    </source>
</evidence>
<feature type="compositionally biased region" description="Low complexity" evidence="1">
    <location>
        <begin position="26"/>
        <end position="46"/>
    </location>
</feature>